<evidence type="ECO:0000313" key="2">
    <source>
        <dbReference type="WBParaSite" id="Hba_21684"/>
    </source>
</evidence>
<reference evidence="2" key="1">
    <citation type="submission" date="2016-11" db="UniProtKB">
        <authorList>
            <consortium name="WormBaseParasite"/>
        </authorList>
    </citation>
    <scope>IDENTIFICATION</scope>
</reference>
<name>A0A1I7XV37_HETBA</name>
<evidence type="ECO:0000313" key="1">
    <source>
        <dbReference type="Proteomes" id="UP000095283"/>
    </source>
</evidence>
<dbReference type="AlphaFoldDB" id="A0A1I7XV37"/>
<sequence>MYCRLKQRHFLFCAYSYKFNYNNLALTINVLAETHPHWRGNSLSGIERISVGSSKNASSLSY</sequence>
<protein>
    <submittedName>
        <fullName evidence="2">Uncharacterized protein</fullName>
    </submittedName>
</protein>
<dbReference type="Proteomes" id="UP000095283">
    <property type="component" value="Unplaced"/>
</dbReference>
<dbReference type="WBParaSite" id="Hba_21684">
    <property type="protein sequence ID" value="Hba_21684"/>
    <property type="gene ID" value="Hba_21684"/>
</dbReference>
<keyword evidence="1" id="KW-1185">Reference proteome</keyword>
<accession>A0A1I7XV37</accession>
<organism evidence="1 2">
    <name type="scientific">Heterorhabditis bacteriophora</name>
    <name type="common">Entomopathogenic nematode worm</name>
    <dbReference type="NCBI Taxonomy" id="37862"/>
    <lineage>
        <taxon>Eukaryota</taxon>
        <taxon>Metazoa</taxon>
        <taxon>Ecdysozoa</taxon>
        <taxon>Nematoda</taxon>
        <taxon>Chromadorea</taxon>
        <taxon>Rhabditida</taxon>
        <taxon>Rhabditina</taxon>
        <taxon>Rhabditomorpha</taxon>
        <taxon>Strongyloidea</taxon>
        <taxon>Heterorhabditidae</taxon>
        <taxon>Heterorhabditis</taxon>
    </lineage>
</organism>
<proteinExistence type="predicted"/>